<evidence type="ECO:0000256" key="1">
    <source>
        <dbReference type="ARBA" id="ARBA00022598"/>
    </source>
</evidence>
<evidence type="ECO:0000313" key="3">
    <source>
        <dbReference type="EMBL" id="SJZ56289.1"/>
    </source>
</evidence>
<name>A0A1T4LNH0_9BACT</name>
<dbReference type="SUPFAM" id="SSF55681">
    <property type="entry name" value="Class II aaRS and biotin synthetases"/>
    <property type="match status" value="1"/>
</dbReference>
<evidence type="ECO:0000313" key="4">
    <source>
        <dbReference type="Proteomes" id="UP000190449"/>
    </source>
</evidence>
<dbReference type="PANTHER" id="PTHR12835:SF5">
    <property type="entry name" value="BIOTIN--PROTEIN LIGASE"/>
    <property type="match status" value="1"/>
</dbReference>
<dbReference type="PANTHER" id="PTHR12835">
    <property type="entry name" value="BIOTIN PROTEIN LIGASE"/>
    <property type="match status" value="1"/>
</dbReference>
<dbReference type="GO" id="GO:0005737">
    <property type="term" value="C:cytoplasm"/>
    <property type="evidence" value="ECO:0007669"/>
    <property type="project" value="TreeGrafter"/>
</dbReference>
<dbReference type="PROSITE" id="PS51733">
    <property type="entry name" value="BPL_LPL_CATALYTIC"/>
    <property type="match status" value="1"/>
</dbReference>
<dbReference type="CDD" id="cd16442">
    <property type="entry name" value="BPL"/>
    <property type="match status" value="1"/>
</dbReference>
<dbReference type="Gene3D" id="2.30.30.100">
    <property type="match status" value="1"/>
</dbReference>
<sequence length="260" mass="29636">MKDFFSTEKPFSSWQIQGLHDKPAKLFSSLNSTHRYTKDHLRELNAGDVIVADSQQNGRGRHERTWLSPAGKNLYFNILYPLQGFTPKEYPQLMQITAISIVQLVRQIGIQASVKWPNDILCDKKKFCGMISELLNKNGKPLLNIGIGIDVNASEMDFKEIERPVTSLMLLLGKKVNREILLQEILQNLKSALETTRVQGIRPWIEEWRKMDQFIGNKARIVEGETTIEGTILDINDDGSLLFCTRSGEILSRYTGDLEI</sequence>
<dbReference type="Pfam" id="PF03099">
    <property type="entry name" value="BPL_LplA_LipB"/>
    <property type="match status" value="1"/>
</dbReference>
<protein>
    <submittedName>
        <fullName evidence="3">BirA family transcriptional regulator, biotin operon repressor / biotin-[acetyl-CoA-carboxylase] ligase</fullName>
    </submittedName>
</protein>
<proteinExistence type="predicted"/>
<dbReference type="InterPro" id="IPR004143">
    <property type="entry name" value="BPL_LPL_catalytic"/>
</dbReference>
<accession>A0A1T4LNH0</accession>
<organism evidence="3 4">
    <name type="scientific">Fibrobacter intestinalis</name>
    <dbReference type="NCBI Taxonomy" id="28122"/>
    <lineage>
        <taxon>Bacteria</taxon>
        <taxon>Pseudomonadati</taxon>
        <taxon>Fibrobacterota</taxon>
        <taxon>Fibrobacteria</taxon>
        <taxon>Fibrobacterales</taxon>
        <taxon>Fibrobacteraceae</taxon>
        <taxon>Fibrobacter</taxon>
    </lineage>
</organism>
<feature type="domain" description="BPL/LPL catalytic" evidence="2">
    <location>
        <begin position="9"/>
        <end position="197"/>
    </location>
</feature>
<reference evidence="3 4" key="1">
    <citation type="submission" date="2017-02" db="EMBL/GenBank/DDBJ databases">
        <authorList>
            <person name="Peterson S.W."/>
        </authorList>
    </citation>
    <scope>NUCLEOTIDE SEQUENCE [LARGE SCALE GENOMIC DNA]</scope>
    <source>
        <strain evidence="3 4">ATCC 43854</strain>
    </source>
</reference>
<evidence type="ECO:0000259" key="2">
    <source>
        <dbReference type="PROSITE" id="PS51733"/>
    </source>
</evidence>
<dbReference type="AlphaFoldDB" id="A0A1T4LNH0"/>
<dbReference type="GO" id="GO:0004077">
    <property type="term" value="F:biotin--[biotin carboxyl-carrier protein] ligase activity"/>
    <property type="evidence" value="ECO:0007669"/>
    <property type="project" value="InterPro"/>
</dbReference>
<keyword evidence="1 3" id="KW-0436">Ligase</keyword>
<dbReference type="STRING" id="28122.SAMN02745108_00960"/>
<dbReference type="EMBL" id="FUWU01000012">
    <property type="protein sequence ID" value="SJZ56289.1"/>
    <property type="molecule type" value="Genomic_DNA"/>
</dbReference>
<dbReference type="RefSeq" id="WP_078775990.1">
    <property type="nucleotide sequence ID" value="NZ_FUWU01000012.1"/>
</dbReference>
<gene>
    <name evidence="3" type="ORF">SAMN02745108_00960</name>
</gene>
<dbReference type="InterPro" id="IPR045864">
    <property type="entry name" value="aa-tRNA-synth_II/BPL/LPL"/>
</dbReference>
<dbReference type="NCBIfam" id="TIGR00121">
    <property type="entry name" value="birA_ligase"/>
    <property type="match status" value="1"/>
</dbReference>
<dbReference type="Proteomes" id="UP000190449">
    <property type="component" value="Unassembled WGS sequence"/>
</dbReference>
<dbReference type="InterPro" id="IPR004408">
    <property type="entry name" value="Biotin_CoA_COase_ligase"/>
</dbReference>
<dbReference type="Gene3D" id="3.30.930.10">
    <property type="entry name" value="Bira Bifunctional Protein, Domain 2"/>
    <property type="match status" value="1"/>
</dbReference>